<dbReference type="Pfam" id="PF02690">
    <property type="entry name" value="Na_Pi_cotrans"/>
    <property type="match status" value="1"/>
</dbReference>
<feature type="transmembrane region" description="Helical" evidence="6">
    <location>
        <begin position="136"/>
        <end position="154"/>
    </location>
</feature>
<evidence type="ECO:0000256" key="1">
    <source>
        <dbReference type="ARBA" id="ARBA00004651"/>
    </source>
</evidence>
<feature type="domain" description="PhoU" evidence="7">
    <location>
        <begin position="342"/>
        <end position="427"/>
    </location>
</feature>
<comment type="subcellular location">
    <subcellularLocation>
        <location evidence="1">Cell membrane</location>
        <topology evidence="1">Multi-pass membrane protein</topology>
    </subcellularLocation>
</comment>
<evidence type="ECO:0000256" key="2">
    <source>
        <dbReference type="ARBA" id="ARBA00022475"/>
    </source>
</evidence>
<dbReference type="GO" id="GO:0005886">
    <property type="term" value="C:plasma membrane"/>
    <property type="evidence" value="ECO:0007669"/>
    <property type="project" value="UniProtKB-SubCell"/>
</dbReference>
<keyword evidence="9" id="KW-1185">Reference proteome</keyword>
<accession>A0A2T0B8H8</accession>
<feature type="transmembrane region" description="Helical" evidence="6">
    <location>
        <begin position="46"/>
        <end position="63"/>
    </location>
</feature>
<dbReference type="SUPFAM" id="SSF109755">
    <property type="entry name" value="PhoU-like"/>
    <property type="match status" value="1"/>
</dbReference>
<evidence type="ECO:0000256" key="5">
    <source>
        <dbReference type="ARBA" id="ARBA00023136"/>
    </source>
</evidence>
<dbReference type="GO" id="GO:0044341">
    <property type="term" value="P:sodium-dependent phosphate transport"/>
    <property type="evidence" value="ECO:0007669"/>
    <property type="project" value="InterPro"/>
</dbReference>
<dbReference type="NCBIfam" id="NF037997">
    <property type="entry name" value="Na_Pi_symport"/>
    <property type="match status" value="1"/>
</dbReference>
<dbReference type="RefSeq" id="WP_106062683.1">
    <property type="nucleotide sequence ID" value="NZ_PVXO01000009.1"/>
</dbReference>
<dbReference type="InterPro" id="IPR038078">
    <property type="entry name" value="PhoU-like_sf"/>
</dbReference>
<dbReference type="NCBIfam" id="TIGR00704">
    <property type="entry name" value="NaPi_cotrn_rel"/>
    <property type="match status" value="1"/>
</dbReference>
<dbReference type="OrthoDB" id="9763003at2"/>
<reference evidence="8 9" key="1">
    <citation type="submission" date="2018-03" db="EMBL/GenBank/DDBJ databases">
        <title>Genome sequence of Clostridium liquoris DSM 100320.</title>
        <authorList>
            <person name="Poehlein A."/>
            <person name="Daniel R."/>
        </authorList>
    </citation>
    <scope>NUCLEOTIDE SEQUENCE [LARGE SCALE GENOMIC DNA]</scope>
    <source>
        <strain evidence="8 9">DSM 100320</strain>
    </source>
</reference>
<feature type="domain" description="PhoU" evidence="7">
    <location>
        <begin position="449"/>
        <end position="532"/>
    </location>
</feature>
<dbReference type="PANTHER" id="PTHR10010">
    <property type="entry name" value="SOLUTE CARRIER FAMILY 34 SODIUM PHOSPHATE , MEMBER 2-RELATED"/>
    <property type="match status" value="1"/>
</dbReference>
<dbReference type="InterPro" id="IPR026022">
    <property type="entry name" value="PhoU_dom"/>
</dbReference>
<evidence type="ECO:0000313" key="8">
    <source>
        <dbReference type="EMBL" id="PRR80117.1"/>
    </source>
</evidence>
<dbReference type="Gene3D" id="1.20.58.220">
    <property type="entry name" value="Phosphate transport system protein phou homolog 2, domain 2"/>
    <property type="match status" value="1"/>
</dbReference>
<evidence type="ECO:0000313" key="9">
    <source>
        <dbReference type="Proteomes" id="UP000239706"/>
    </source>
</evidence>
<dbReference type="AlphaFoldDB" id="A0A2T0B8H8"/>
<dbReference type="InterPro" id="IPR004633">
    <property type="entry name" value="NaPi_cotrn-rel/YqeW-like"/>
</dbReference>
<feature type="transmembrane region" description="Helical" evidence="6">
    <location>
        <begin position="69"/>
        <end position="90"/>
    </location>
</feature>
<evidence type="ECO:0000256" key="6">
    <source>
        <dbReference type="SAM" id="Phobius"/>
    </source>
</evidence>
<sequence>MNGLTMVIGLFGGLGLFLYGMQLMGDGLENAAGDRLKIFFEKIASNPVKAILTGTIVTGIIQSSSATTVMVVGFVNAGLMNLYQAAGVIMGANIGTTITGQLVALNLTALAPVFVGVGSLMVLFSKGDKTKEIGNIVLGFGILFVGMNTMSSSMEPLAHSDGFKSAIATLSYNPLLGILAGLGLTAVVQSSSATIGILIALGNNGLIPLQVALPVLFGDNIGTCATALLSSIGTNKNARKAALIHLTFNIIGTVIFTIILKPVTYIIMALNPGNIGKQIANAHTLFNIANVIIQAPFIKYLVAFVNKMIPGDGEEEHMGIQYIDDRLLETPVIAVGQCSKEIISMADKARESLKFAVESLETGDETLIKKVAEGEDLIDLLEEEITKFLVKLSNTEISKQQVDIVTSMFHVVKDVERIGDHAKNIADLSTEKISKRLVFSEDAKGELKNIYNHTLDALNKSIWSFEHNDVSMAKSVYEVEEKIDVLEDELRDNDIKRLNSSSCEARVSAIYLDIISNFERVGDHSLNIAEAVLGINHSDKSEENSTGIQKTVKTK</sequence>
<dbReference type="InterPro" id="IPR003841">
    <property type="entry name" value="Na/Pi_transpt"/>
</dbReference>
<protein>
    <recommendedName>
        <fullName evidence="7">PhoU domain-containing protein</fullName>
    </recommendedName>
</protein>
<name>A0A2T0B8H8_9CLOT</name>
<comment type="caution">
    <text evidence="8">The sequence shown here is derived from an EMBL/GenBank/DDBJ whole genome shotgun (WGS) entry which is preliminary data.</text>
</comment>
<keyword evidence="5 6" id="KW-0472">Membrane</keyword>
<gene>
    <name evidence="8" type="ORF">CLLI_05010</name>
</gene>
<evidence type="ECO:0000256" key="3">
    <source>
        <dbReference type="ARBA" id="ARBA00022692"/>
    </source>
</evidence>
<dbReference type="GO" id="GO:0005436">
    <property type="term" value="F:sodium:phosphate symporter activity"/>
    <property type="evidence" value="ECO:0007669"/>
    <property type="project" value="InterPro"/>
</dbReference>
<evidence type="ECO:0000259" key="7">
    <source>
        <dbReference type="Pfam" id="PF01895"/>
    </source>
</evidence>
<feature type="transmembrane region" description="Helical" evidence="6">
    <location>
        <begin position="102"/>
        <end position="124"/>
    </location>
</feature>
<dbReference type="Proteomes" id="UP000239706">
    <property type="component" value="Unassembled WGS sequence"/>
</dbReference>
<dbReference type="PANTHER" id="PTHR10010:SF46">
    <property type="entry name" value="SODIUM-DEPENDENT PHOSPHATE TRANSPORT PROTEIN 2B"/>
    <property type="match status" value="1"/>
</dbReference>
<organism evidence="8 9">
    <name type="scientific">Clostridium liquoris</name>
    <dbReference type="NCBI Taxonomy" id="1289519"/>
    <lineage>
        <taxon>Bacteria</taxon>
        <taxon>Bacillati</taxon>
        <taxon>Bacillota</taxon>
        <taxon>Clostridia</taxon>
        <taxon>Eubacteriales</taxon>
        <taxon>Clostridiaceae</taxon>
        <taxon>Clostridium</taxon>
    </lineage>
</organism>
<dbReference type="EMBL" id="PVXO01000009">
    <property type="protein sequence ID" value="PRR80117.1"/>
    <property type="molecule type" value="Genomic_DNA"/>
</dbReference>
<keyword evidence="3 6" id="KW-0812">Transmembrane</keyword>
<feature type="transmembrane region" description="Helical" evidence="6">
    <location>
        <begin position="6"/>
        <end position="25"/>
    </location>
</feature>
<keyword evidence="4 6" id="KW-1133">Transmembrane helix</keyword>
<dbReference type="Pfam" id="PF01895">
    <property type="entry name" value="PhoU"/>
    <property type="match status" value="2"/>
</dbReference>
<keyword evidence="2" id="KW-1003">Cell membrane</keyword>
<proteinExistence type="predicted"/>
<evidence type="ECO:0000256" key="4">
    <source>
        <dbReference type="ARBA" id="ARBA00022989"/>
    </source>
</evidence>
<feature type="transmembrane region" description="Helical" evidence="6">
    <location>
        <begin position="175"/>
        <end position="201"/>
    </location>
</feature>
<feature type="transmembrane region" description="Helical" evidence="6">
    <location>
        <begin position="241"/>
        <end position="260"/>
    </location>
</feature>